<keyword evidence="1" id="KW-0812">Transmembrane</keyword>
<dbReference type="RefSeq" id="XP_040724485.1">
    <property type="nucleotide sequence ID" value="XM_040869530.1"/>
</dbReference>
<dbReference type="AlphaFoldDB" id="A0A1Y2FA97"/>
<keyword evidence="1" id="KW-0472">Membrane</keyword>
<keyword evidence="3" id="KW-1185">Reference proteome</keyword>
<dbReference type="GeneID" id="63786129"/>
<gene>
    <name evidence="2" type="ORF">BCR37DRAFT_380652</name>
</gene>
<dbReference type="Proteomes" id="UP000193685">
    <property type="component" value="Unassembled WGS sequence"/>
</dbReference>
<dbReference type="EMBL" id="MCFI01000012">
    <property type="protein sequence ID" value="ORY80840.1"/>
    <property type="molecule type" value="Genomic_DNA"/>
</dbReference>
<feature type="transmembrane region" description="Helical" evidence="1">
    <location>
        <begin position="37"/>
        <end position="54"/>
    </location>
</feature>
<evidence type="ECO:0000313" key="3">
    <source>
        <dbReference type="Proteomes" id="UP000193685"/>
    </source>
</evidence>
<organism evidence="2 3">
    <name type="scientific">Protomyces lactucae-debilis</name>
    <dbReference type="NCBI Taxonomy" id="2754530"/>
    <lineage>
        <taxon>Eukaryota</taxon>
        <taxon>Fungi</taxon>
        <taxon>Dikarya</taxon>
        <taxon>Ascomycota</taxon>
        <taxon>Taphrinomycotina</taxon>
        <taxon>Taphrinomycetes</taxon>
        <taxon>Taphrinales</taxon>
        <taxon>Protomycetaceae</taxon>
        <taxon>Protomyces</taxon>
    </lineage>
</organism>
<reference evidence="2 3" key="1">
    <citation type="submission" date="2016-07" db="EMBL/GenBank/DDBJ databases">
        <title>Pervasive Adenine N6-methylation of Active Genes in Fungi.</title>
        <authorList>
            <consortium name="DOE Joint Genome Institute"/>
            <person name="Mondo S.J."/>
            <person name="Dannebaum R.O."/>
            <person name="Kuo R.C."/>
            <person name="Labutti K."/>
            <person name="Haridas S."/>
            <person name="Kuo A."/>
            <person name="Salamov A."/>
            <person name="Ahrendt S.R."/>
            <person name="Lipzen A."/>
            <person name="Sullivan W."/>
            <person name="Andreopoulos W.B."/>
            <person name="Clum A."/>
            <person name="Lindquist E."/>
            <person name="Daum C."/>
            <person name="Ramamoorthy G.K."/>
            <person name="Gryganskyi A."/>
            <person name="Culley D."/>
            <person name="Magnuson J.K."/>
            <person name="James T.Y."/>
            <person name="O'Malley M.A."/>
            <person name="Stajich J.E."/>
            <person name="Spatafora J.W."/>
            <person name="Visel A."/>
            <person name="Grigoriev I.V."/>
        </authorList>
    </citation>
    <scope>NUCLEOTIDE SEQUENCE [LARGE SCALE GENOMIC DNA]</scope>
    <source>
        <strain evidence="2 3">12-1054</strain>
    </source>
</reference>
<accession>A0A1Y2FA97</accession>
<comment type="caution">
    <text evidence="2">The sequence shown here is derived from an EMBL/GenBank/DDBJ whole genome shotgun (WGS) entry which is preliminary data.</text>
</comment>
<evidence type="ECO:0000256" key="1">
    <source>
        <dbReference type="SAM" id="Phobius"/>
    </source>
</evidence>
<keyword evidence="1" id="KW-1133">Transmembrane helix</keyword>
<name>A0A1Y2FA97_PROLT</name>
<evidence type="ECO:0000313" key="2">
    <source>
        <dbReference type="EMBL" id="ORY80840.1"/>
    </source>
</evidence>
<sequence>MQALLHLVKRSLFAGSLSCLLRAWYRQLTFHASACSNHFSLSLLGIVLHWWLLFDGFPLDLVSSLTPTSTSTSDSIVALALAQ</sequence>
<protein>
    <submittedName>
        <fullName evidence="2">Uncharacterized protein</fullName>
    </submittedName>
</protein>
<proteinExistence type="predicted"/>